<evidence type="ECO:0000313" key="1">
    <source>
        <dbReference type="EMBL" id="KAH9736774.1"/>
    </source>
</evidence>
<dbReference type="Proteomes" id="UP000829398">
    <property type="component" value="Chromosome 6"/>
</dbReference>
<proteinExistence type="predicted"/>
<accession>A0ACB8JWE6</accession>
<evidence type="ECO:0000313" key="2">
    <source>
        <dbReference type="Proteomes" id="UP000829398"/>
    </source>
</evidence>
<organism evidence="1 2">
    <name type="scientific">Citrus sinensis</name>
    <name type="common">Sweet orange</name>
    <name type="synonym">Citrus aurantium var. sinensis</name>
    <dbReference type="NCBI Taxonomy" id="2711"/>
    <lineage>
        <taxon>Eukaryota</taxon>
        <taxon>Viridiplantae</taxon>
        <taxon>Streptophyta</taxon>
        <taxon>Embryophyta</taxon>
        <taxon>Tracheophyta</taxon>
        <taxon>Spermatophyta</taxon>
        <taxon>Magnoliopsida</taxon>
        <taxon>eudicotyledons</taxon>
        <taxon>Gunneridae</taxon>
        <taxon>Pentapetalae</taxon>
        <taxon>rosids</taxon>
        <taxon>malvids</taxon>
        <taxon>Sapindales</taxon>
        <taxon>Rutaceae</taxon>
        <taxon>Aurantioideae</taxon>
        <taxon>Citrus</taxon>
    </lineage>
</organism>
<name>A0ACB8JWE6_CITSI</name>
<gene>
    <name evidence="1" type="ORF">KPL71_018214</name>
</gene>
<comment type="caution">
    <text evidence="1">The sequence shown here is derived from an EMBL/GenBank/DDBJ whole genome shotgun (WGS) entry which is preliminary data.</text>
</comment>
<dbReference type="EMBL" id="CM039175">
    <property type="protein sequence ID" value="KAH9736774.1"/>
    <property type="molecule type" value="Genomic_DNA"/>
</dbReference>
<keyword evidence="2" id="KW-1185">Reference proteome</keyword>
<sequence length="179" mass="20117">MRPYGRFTERRPTFENVSPSMLQIVLSACFNYKLQDDDVIIDAKSSQVGLRPLLLQNKRRRRRKKMPCLYISTNVSLDGVDVDPIFADATRAVAQIIGRPEHLVMVILKGSVAISFNGNKEPAAYAEIVSMGGINREVKRKLIATIGFILQARLCIRKERFFLKVYDTTAGQAKAASKL</sequence>
<reference evidence="2" key="1">
    <citation type="journal article" date="2023" name="Hortic. Res.">
        <title>A chromosome-level phased genome enabling allele-level studies in sweet orange: a case study on citrus Huanglongbing tolerance.</title>
        <authorList>
            <person name="Wu B."/>
            <person name="Yu Q."/>
            <person name="Deng Z."/>
            <person name="Duan Y."/>
            <person name="Luo F."/>
            <person name="Gmitter F. Jr."/>
        </authorList>
    </citation>
    <scope>NUCLEOTIDE SEQUENCE [LARGE SCALE GENOMIC DNA]</scope>
    <source>
        <strain evidence="2">cv. Valencia</strain>
    </source>
</reference>
<protein>
    <submittedName>
        <fullName evidence="1">LS1-like protein</fullName>
    </submittedName>
</protein>